<gene>
    <name evidence="1" type="ORF">GWP43_12160</name>
</gene>
<accession>A0A6P1Y574</accession>
<proteinExistence type="predicted"/>
<evidence type="ECO:0000313" key="2">
    <source>
        <dbReference type="Proteomes" id="UP000464374"/>
    </source>
</evidence>
<sequence length="268" mass="32492">MEKDALMQKVKEYTYYLTDEYLEEVCKDLLQIKDANLFFEKCYENNAVYTSESPCSFICDSVTHSHKYRELILKKYENDCIYKFCEKMLFDSSYIRRREALIIICDTLNIHRIKCKKILEDYFIFVIENDPLLLYDYIMEFTWLYAYEIRIKRNLYSKILKLNNEYANLILLETLDDLSIPLFSSNGLLKYKILSKLARNQNRCVNLFAKKMKKNMIIRNYKKKIDTKKYILGNGRLEFSNIMFMNKTENYNKDDFINFYLNYVKKNF</sequence>
<name>A0A6P1Y574_9SPIR</name>
<dbReference type="Proteomes" id="UP000464374">
    <property type="component" value="Chromosome"/>
</dbReference>
<reference evidence="1 2" key="1">
    <citation type="submission" date="2020-01" db="EMBL/GenBank/DDBJ databases">
        <title>Complete genome sequence of a human oral phylogroup 1 Treponema sp. strain ATCC 700766, originally isolated from periodontitis dental plaque.</title>
        <authorList>
            <person name="Chan Y."/>
            <person name="Huo Y.-B."/>
            <person name="Yu X.-L."/>
            <person name="Zeng H."/>
            <person name="Leung W.-K."/>
            <person name="Watt R.M."/>
        </authorList>
    </citation>
    <scope>NUCLEOTIDE SEQUENCE [LARGE SCALE GENOMIC DNA]</scope>
    <source>
        <strain evidence="1 2">OMZ 804</strain>
    </source>
</reference>
<dbReference type="AlphaFoldDB" id="A0A6P1Y574"/>
<evidence type="ECO:0000313" key="1">
    <source>
        <dbReference type="EMBL" id="QHX44072.1"/>
    </source>
</evidence>
<dbReference type="EMBL" id="CP048020">
    <property type="protein sequence ID" value="QHX44072.1"/>
    <property type="molecule type" value="Genomic_DNA"/>
</dbReference>
<protein>
    <submittedName>
        <fullName evidence="1">Uncharacterized protein</fullName>
    </submittedName>
</protein>
<dbReference type="KEGG" id="trz:GWP43_12160"/>
<dbReference type="RefSeq" id="WP_162664369.1">
    <property type="nucleotide sequence ID" value="NZ_CP048020.1"/>
</dbReference>
<organism evidence="1 2">
    <name type="scientific">Treponema vincentii</name>
    <dbReference type="NCBI Taxonomy" id="69710"/>
    <lineage>
        <taxon>Bacteria</taxon>
        <taxon>Pseudomonadati</taxon>
        <taxon>Spirochaetota</taxon>
        <taxon>Spirochaetia</taxon>
        <taxon>Spirochaetales</taxon>
        <taxon>Treponemataceae</taxon>
        <taxon>Treponema</taxon>
    </lineage>
</organism>